<dbReference type="InterPro" id="IPR011009">
    <property type="entry name" value="Kinase-like_dom_sf"/>
</dbReference>
<keyword evidence="2" id="KW-0808">Transferase</keyword>
<dbReference type="Gene3D" id="3.40.50.2300">
    <property type="match status" value="2"/>
</dbReference>
<evidence type="ECO:0000256" key="2">
    <source>
        <dbReference type="ARBA" id="ARBA00022679"/>
    </source>
</evidence>
<dbReference type="SUPFAM" id="SSF56112">
    <property type="entry name" value="Protein kinase-like (PK-like)"/>
    <property type="match status" value="1"/>
</dbReference>
<evidence type="ECO:0000256" key="3">
    <source>
        <dbReference type="ARBA" id="ARBA00022729"/>
    </source>
</evidence>
<accession>A0ABU2JQL0</accession>
<keyword evidence="5 10" id="KW-0418">Kinase</keyword>
<dbReference type="SUPFAM" id="SSF53822">
    <property type="entry name" value="Periplasmic binding protein-like I"/>
    <property type="match status" value="1"/>
</dbReference>
<organism evidence="10 11">
    <name type="scientific">Streptomyces chisholmiae</name>
    <dbReference type="NCBI Taxonomy" id="3075540"/>
    <lineage>
        <taxon>Bacteria</taxon>
        <taxon>Bacillati</taxon>
        <taxon>Actinomycetota</taxon>
        <taxon>Actinomycetes</taxon>
        <taxon>Kitasatosporales</taxon>
        <taxon>Streptomycetaceae</taxon>
        <taxon>Streptomyces</taxon>
    </lineage>
</organism>
<evidence type="ECO:0000259" key="9">
    <source>
        <dbReference type="PROSITE" id="PS50011"/>
    </source>
</evidence>
<keyword evidence="4 7" id="KW-0547">Nucleotide-binding</keyword>
<evidence type="ECO:0000256" key="6">
    <source>
        <dbReference type="ARBA" id="ARBA00022840"/>
    </source>
</evidence>
<evidence type="ECO:0000256" key="5">
    <source>
        <dbReference type="ARBA" id="ARBA00022777"/>
    </source>
</evidence>
<dbReference type="Proteomes" id="UP001183410">
    <property type="component" value="Unassembled WGS sequence"/>
</dbReference>
<keyword evidence="6 7" id="KW-0067">ATP-binding</keyword>
<dbReference type="Gene3D" id="1.10.510.10">
    <property type="entry name" value="Transferase(Phosphotransferase) domain 1"/>
    <property type="match status" value="1"/>
</dbReference>
<feature type="binding site" evidence="7">
    <location>
        <position position="45"/>
    </location>
    <ligand>
        <name>ATP</name>
        <dbReference type="ChEBI" id="CHEBI:30616"/>
    </ligand>
</feature>
<evidence type="ECO:0000313" key="11">
    <source>
        <dbReference type="Proteomes" id="UP001183410"/>
    </source>
</evidence>
<keyword evidence="3" id="KW-0732">Signal</keyword>
<dbReference type="CDD" id="cd06342">
    <property type="entry name" value="PBP1_ABC_LIVBP-like"/>
    <property type="match status" value="1"/>
</dbReference>
<dbReference type="PROSITE" id="PS00107">
    <property type="entry name" value="PROTEIN_KINASE_ATP"/>
    <property type="match status" value="1"/>
</dbReference>
<name>A0ABU2JQL0_9ACTN</name>
<evidence type="ECO:0000313" key="10">
    <source>
        <dbReference type="EMBL" id="MDT0266498.1"/>
    </source>
</evidence>
<dbReference type="EMBL" id="JAVREO010000004">
    <property type="protein sequence ID" value="MDT0266498.1"/>
    <property type="molecule type" value="Genomic_DNA"/>
</dbReference>
<dbReference type="PANTHER" id="PTHR43289:SF34">
    <property type="entry name" value="SERINE_THREONINE-PROTEIN KINASE YBDM-RELATED"/>
    <property type="match status" value="1"/>
</dbReference>
<sequence>MAYQRLQPGDPDRVGRYQVLARLGAGAMGRVYLARSPGGRPVAVKVVRPEVAEDPAFRARFAREVTAVRRVNGFFTAGVVDADPTADPPWLATAYVPGLPLGEAVAAHGPWPEAPLRALGAALAEALGAIHAAGVVHRDLKPSNVLLAGDGPRVIDFGIALDVAGPALTGTGSAVGTPGFIAPEQLRGRGARPASDVFALGAVLAHTATGAGPFGSGLVHEVNFRAAFEPAELGGVPAGLRDLVGRCLAKEPERRPDVAELVDRLGADPRGLAALDWLPAPVAHAVRERAEPPPAEPPSPAVPPPPVSPPSPSSSPAGAFGLSRRRALAVAGGLVGAAGIGALSYVLATSGDGAGPSDGDGQSKGGARTVRIAVQAPLSGDGGAVGADLVAGVRLAVELANAAGTYPHLRWEVREIDDLGQADTAVEAARTAVEDDRVLAVVGPAYTNTARAAGPHYAAAGLVAVTPLATGPDLAEPGTAAAVLRGVPSDRQTGAAIGDLLAGSPAGATAVVVDGTRYGVDLAEAAAERLPAPARAAVPPVADAALVVTGSGAASVVFGGELDQAGELARALADEGFTGALVGGDALMGRRFLSDWSDVSEGWYLVSHRFDPTVNERGRRFAERFREALGQSPGHYTARVFDLATLVIEAVGALDGEPDRAAVRAAVAAHRHEGVTGLVAFDADGEYAGAGPQLFRVRDGGFAPLGPVAEHRLES</sequence>
<gene>
    <name evidence="10" type="ORF">RM844_09330</name>
</gene>
<dbReference type="InterPro" id="IPR028082">
    <property type="entry name" value="Peripla_BP_I"/>
</dbReference>
<dbReference type="Gene3D" id="3.30.200.20">
    <property type="entry name" value="Phosphorylase Kinase, domain 1"/>
    <property type="match status" value="1"/>
</dbReference>
<feature type="domain" description="Protein kinase" evidence="9">
    <location>
        <begin position="17"/>
        <end position="278"/>
    </location>
</feature>
<dbReference type="RefSeq" id="WP_311666513.1">
    <property type="nucleotide sequence ID" value="NZ_JAVREO010000004.1"/>
</dbReference>
<feature type="region of interest" description="Disordered" evidence="8">
    <location>
        <begin position="288"/>
        <end position="319"/>
    </location>
</feature>
<comment type="similarity">
    <text evidence="1">Belongs to the leucine-binding protein family.</text>
</comment>
<comment type="caution">
    <text evidence="10">The sequence shown here is derived from an EMBL/GenBank/DDBJ whole genome shotgun (WGS) entry which is preliminary data.</text>
</comment>
<reference evidence="11" key="1">
    <citation type="submission" date="2023-07" db="EMBL/GenBank/DDBJ databases">
        <title>30 novel species of actinomycetes from the DSMZ collection.</title>
        <authorList>
            <person name="Nouioui I."/>
        </authorList>
    </citation>
    <scope>NUCLEOTIDE SEQUENCE [LARGE SCALE GENOMIC DNA]</scope>
    <source>
        <strain evidence="11">DSM 44915</strain>
    </source>
</reference>
<feature type="compositionally biased region" description="Pro residues" evidence="8">
    <location>
        <begin position="292"/>
        <end position="313"/>
    </location>
</feature>
<dbReference type="SMART" id="SM00220">
    <property type="entry name" value="S_TKc"/>
    <property type="match status" value="1"/>
</dbReference>
<dbReference type="CDD" id="cd14014">
    <property type="entry name" value="STKc_PknB_like"/>
    <property type="match status" value="1"/>
</dbReference>
<evidence type="ECO:0000256" key="8">
    <source>
        <dbReference type="SAM" id="MobiDB-lite"/>
    </source>
</evidence>
<dbReference type="Pfam" id="PF13458">
    <property type="entry name" value="Peripla_BP_6"/>
    <property type="match status" value="1"/>
</dbReference>
<proteinExistence type="inferred from homology"/>
<dbReference type="InterPro" id="IPR000719">
    <property type="entry name" value="Prot_kinase_dom"/>
</dbReference>
<dbReference type="PANTHER" id="PTHR43289">
    <property type="entry name" value="MITOGEN-ACTIVATED PROTEIN KINASE KINASE KINASE 20-RELATED"/>
    <property type="match status" value="1"/>
</dbReference>
<dbReference type="GO" id="GO:0016301">
    <property type="term" value="F:kinase activity"/>
    <property type="evidence" value="ECO:0007669"/>
    <property type="project" value="UniProtKB-KW"/>
</dbReference>
<evidence type="ECO:0000256" key="7">
    <source>
        <dbReference type="PROSITE-ProRule" id="PRU10141"/>
    </source>
</evidence>
<dbReference type="InterPro" id="IPR008271">
    <property type="entry name" value="Ser/Thr_kinase_AS"/>
</dbReference>
<evidence type="ECO:0000256" key="1">
    <source>
        <dbReference type="ARBA" id="ARBA00010062"/>
    </source>
</evidence>
<dbReference type="PROSITE" id="PS50011">
    <property type="entry name" value="PROTEIN_KINASE_DOM"/>
    <property type="match status" value="1"/>
</dbReference>
<keyword evidence="11" id="KW-1185">Reference proteome</keyword>
<dbReference type="InterPro" id="IPR017441">
    <property type="entry name" value="Protein_kinase_ATP_BS"/>
</dbReference>
<evidence type="ECO:0000256" key="4">
    <source>
        <dbReference type="ARBA" id="ARBA00022741"/>
    </source>
</evidence>
<dbReference type="InterPro" id="IPR028081">
    <property type="entry name" value="Leu-bd"/>
</dbReference>
<protein>
    <submittedName>
        <fullName evidence="10">Bifunctional serine/threonine-protein kinase/ABC transporter substrate-binding protein</fullName>
    </submittedName>
</protein>
<dbReference type="Pfam" id="PF00069">
    <property type="entry name" value="Pkinase"/>
    <property type="match status" value="1"/>
</dbReference>
<dbReference type="PROSITE" id="PS00108">
    <property type="entry name" value="PROTEIN_KINASE_ST"/>
    <property type="match status" value="1"/>
</dbReference>